<keyword evidence="7" id="KW-0732">Signal</keyword>
<dbReference type="RefSeq" id="WP_160752365.1">
    <property type="nucleotide sequence ID" value="NZ_WTYA01000002.1"/>
</dbReference>
<evidence type="ECO:0000256" key="6">
    <source>
        <dbReference type="ARBA" id="ARBA00023049"/>
    </source>
</evidence>
<evidence type="ECO:0000259" key="8">
    <source>
        <dbReference type="Pfam" id="PF01435"/>
    </source>
</evidence>
<dbReference type="GO" id="GO:0004222">
    <property type="term" value="F:metalloendopeptidase activity"/>
    <property type="evidence" value="ECO:0007669"/>
    <property type="project" value="InterPro"/>
</dbReference>
<organism evidence="9 10">
    <name type="scientific">Qipengyuania algicida</name>
    <dbReference type="NCBI Taxonomy" id="1836209"/>
    <lineage>
        <taxon>Bacteria</taxon>
        <taxon>Pseudomonadati</taxon>
        <taxon>Pseudomonadota</taxon>
        <taxon>Alphaproteobacteria</taxon>
        <taxon>Sphingomonadales</taxon>
        <taxon>Erythrobacteraceae</taxon>
        <taxon>Qipengyuania</taxon>
    </lineage>
</organism>
<dbReference type="InterPro" id="IPR051156">
    <property type="entry name" value="Mito/Outer_Membr_Metalloprot"/>
</dbReference>
<keyword evidence="10" id="KW-1185">Reference proteome</keyword>
<reference evidence="9 10" key="1">
    <citation type="submission" date="2019-12" db="EMBL/GenBank/DDBJ databases">
        <title>Genomic-based taxomic classification of the family Erythrobacteraceae.</title>
        <authorList>
            <person name="Xu L."/>
        </authorList>
    </citation>
    <scope>NUCLEOTIDE SEQUENCE [LARGE SCALE GENOMIC DNA]</scope>
    <source>
        <strain evidence="9 10">KEMB 9005-328</strain>
    </source>
</reference>
<dbReference type="Pfam" id="PF01435">
    <property type="entry name" value="Peptidase_M48"/>
    <property type="match status" value="1"/>
</dbReference>
<dbReference type="InterPro" id="IPR001915">
    <property type="entry name" value="Peptidase_M48"/>
</dbReference>
<evidence type="ECO:0000256" key="5">
    <source>
        <dbReference type="ARBA" id="ARBA00022833"/>
    </source>
</evidence>
<evidence type="ECO:0000313" key="10">
    <source>
        <dbReference type="Proteomes" id="UP000439780"/>
    </source>
</evidence>
<dbReference type="Gene3D" id="3.30.2010.10">
    <property type="entry name" value="Metalloproteases ('zincins'), catalytic domain"/>
    <property type="match status" value="1"/>
</dbReference>
<dbReference type="Proteomes" id="UP000439780">
    <property type="component" value="Unassembled WGS sequence"/>
</dbReference>
<keyword evidence="5" id="KW-0862">Zinc</keyword>
<evidence type="ECO:0000256" key="3">
    <source>
        <dbReference type="ARBA" id="ARBA00022723"/>
    </source>
</evidence>
<evidence type="ECO:0000256" key="2">
    <source>
        <dbReference type="ARBA" id="ARBA00022670"/>
    </source>
</evidence>
<evidence type="ECO:0000256" key="7">
    <source>
        <dbReference type="SAM" id="SignalP"/>
    </source>
</evidence>
<dbReference type="GO" id="GO:0051603">
    <property type="term" value="P:proteolysis involved in protein catabolic process"/>
    <property type="evidence" value="ECO:0007669"/>
    <property type="project" value="TreeGrafter"/>
</dbReference>
<sequence>MRVLRIAARLLAFVSLALIAAQPALAQSVLRDTETEAFFHDMAAPLINAAGLDPENVRVVLLNDPQINAFVAGGQTVYVNSGLIEAADKASEVQGVVAHELGHIAGGHIIRQGEGMKGPSNISILSLIAGLGAMLAGAGDAGMAAMMIGQRAAVGQMLAYSRSEESSADAAGARYLSKAGISGRGSLDFFKKLSNLESRYGVSRSPDAEFVQTHPLTSDRIATLRETYIRDPAWNKPDDPELQARFIRIKGKLEGYLDDPKKTLRDYPPGDDSVAGHYARAYAYHKEAETAKALDETRALIAKSPDDPYFLELEGQILLEAGRPDQALGDLRKATELSRSAPLIATLFGHALIATEDPSHYAEAETVLRAAVARDNENPFAWRQLGFVYAARGDMARANLATAEQQVITGDYTLAVASARKAEAGLPEGSRDRLRAQDVEMQARALYDEQRQMRRK</sequence>
<feature type="domain" description="Peptidase M48" evidence="8">
    <location>
        <begin position="39"/>
        <end position="227"/>
    </location>
</feature>
<protein>
    <submittedName>
        <fullName evidence="9">M48 family metalloprotease</fullName>
    </submittedName>
</protein>
<keyword evidence="4" id="KW-0378">Hydrolase</keyword>
<feature type="chain" id="PRO_5032984651" evidence="7">
    <location>
        <begin position="27"/>
        <end position="456"/>
    </location>
</feature>
<comment type="caution">
    <text evidence="9">The sequence shown here is derived from an EMBL/GenBank/DDBJ whole genome shotgun (WGS) entry which is preliminary data.</text>
</comment>
<dbReference type="Gene3D" id="1.25.40.10">
    <property type="entry name" value="Tetratricopeptide repeat domain"/>
    <property type="match status" value="1"/>
</dbReference>
<dbReference type="CDD" id="cd07324">
    <property type="entry name" value="M48C_Oma1-like"/>
    <property type="match status" value="1"/>
</dbReference>
<dbReference type="SUPFAM" id="SSF48452">
    <property type="entry name" value="TPR-like"/>
    <property type="match status" value="1"/>
</dbReference>
<name>A0A845AGZ7_9SPHN</name>
<accession>A0A845AGZ7</accession>
<dbReference type="PANTHER" id="PTHR22726">
    <property type="entry name" value="METALLOENDOPEPTIDASE OMA1"/>
    <property type="match status" value="1"/>
</dbReference>
<dbReference type="PANTHER" id="PTHR22726:SF1">
    <property type="entry name" value="METALLOENDOPEPTIDASE OMA1, MITOCHONDRIAL"/>
    <property type="match status" value="1"/>
</dbReference>
<proteinExistence type="predicted"/>
<gene>
    <name evidence="9" type="ORF">GRI58_04565</name>
</gene>
<evidence type="ECO:0000313" key="9">
    <source>
        <dbReference type="EMBL" id="MXP28095.1"/>
    </source>
</evidence>
<evidence type="ECO:0000256" key="1">
    <source>
        <dbReference type="ARBA" id="ARBA00001947"/>
    </source>
</evidence>
<keyword evidence="3" id="KW-0479">Metal-binding</keyword>
<dbReference type="GO" id="GO:0046872">
    <property type="term" value="F:metal ion binding"/>
    <property type="evidence" value="ECO:0007669"/>
    <property type="project" value="UniProtKB-KW"/>
</dbReference>
<dbReference type="InterPro" id="IPR011990">
    <property type="entry name" value="TPR-like_helical_dom_sf"/>
</dbReference>
<keyword evidence="2 9" id="KW-0645">Protease</keyword>
<dbReference type="EMBL" id="WTYA01000002">
    <property type="protein sequence ID" value="MXP28095.1"/>
    <property type="molecule type" value="Genomic_DNA"/>
</dbReference>
<dbReference type="GO" id="GO:0016020">
    <property type="term" value="C:membrane"/>
    <property type="evidence" value="ECO:0007669"/>
    <property type="project" value="TreeGrafter"/>
</dbReference>
<evidence type="ECO:0000256" key="4">
    <source>
        <dbReference type="ARBA" id="ARBA00022801"/>
    </source>
</evidence>
<comment type="cofactor">
    <cofactor evidence="1">
        <name>Zn(2+)</name>
        <dbReference type="ChEBI" id="CHEBI:29105"/>
    </cofactor>
</comment>
<dbReference type="OrthoDB" id="9814887at2"/>
<dbReference type="AlphaFoldDB" id="A0A845AGZ7"/>
<keyword evidence="6 9" id="KW-0482">Metalloprotease</keyword>
<feature type="signal peptide" evidence="7">
    <location>
        <begin position="1"/>
        <end position="26"/>
    </location>
</feature>